<protein>
    <submittedName>
        <fullName evidence="1">Uncharacterized protein</fullName>
    </submittedName>
</protein>
<name>A0ABY1N6R4_9RHOB</name>
<dbReference type="Proteomes" id="UP001157961">
    <property type="component" value="Unassembled WGS sequence"/>
</dbReference>
<sequence length="153" mass="17448">MARSGDKKPLYRRVNTRTHGVRHGCLRLDHREKRTQTPRTSMRQGLRHGVDHTPLFRFLLSKVGQSWDAVYSEAQSRLLDEAPIWWLVARSELDRQDVVRVGESSYFSGLYVADTGQLEKVAPHLTASDMRPDCPCCTHTFNGEPFGLPFALP</sequence>
<accession>A0ABY1N6R4</accession>
<proteinExistence type="predicted"/>
<organism evidence="1 2">
    <name type="scientific">Shimia sagamensis</name>
    <dbReference type="NCBI Taxonomy" id="1566352"/>
    <lineage>
        <taxon>Bacteria</taxon>
        <taxon>Pseudomonadati</taxon>
        <taxon>Pseudomonadota</taxon>
        <taxon>Alphaproteobacteria</taxon>
        <taxon>Rhodobacterales</taxon>
        <taxon>Roseobacteraceae</taxon>
    </lineage>
</organism>
<reference evidence="1 2" key="1">
    <citation type="submission" date="2017-05" db="EMBL/GenBank/DDBJ databases">
        <authorList>
            <person name="Varghese N."/>
            <person name="Submissions S."/>
        </authorList>
    </citation>
    <scope>NUCLEOTIDE SEQUENCE [LARGE SCALE GENOMIC DNA]</scope>
    <source>
        <strain evidence="1 2">DSM 29734</strain>
    </source>
</reference>
<keyword evidence="2" id="KW-1185">Reference proteome</keyword>
<gene>
    <name evidence="1" type="ORF">SAMN06265373_101100</name>
</gene>
<evidence type="ECO:0000313" key="2">
    <source>
        <dbReference type="Proteomes" id="UP001157961"/>
    </source>
</evidence>
<dbReference type="EMBL" id="FXTY01000001">
    <property type="protein sequence ID" value="SMP01161.1"/>
    <property type="molecule type" value="Genomic_DNA"/>
</dbReference>
<comment type="caution">
    <text evidence="1">The sequence shown here is derived from an EMBL/GenBank/DDBJ whole genome shotgun (WGS) entry which is preliminary data.</text>
</comment>
<evidence type="ECO:0000313" key="1">
    <source>
        <dbReference type="EMBL" id="SMP01161.1"/>
    </source>
</evidence>